<name>A0A7S3Y3H3_HETAK</name>
<feature type="transmembrane region" description="Helical" evidence="2">
    <location>
        <begin position="1016"/>
        <end position="1033"/>
    </location>
</feature>
<feature type="transmembrane region" description="Helical" evidence="2">
    <location>
        <begin position="986"/>
        <end position="1004"/>
    </location>
</feature>
<feature type="transmembrane region" description="Helical" evidence="2">
    <location>
        <begin position="1040"/>
        <end position="1060"/>
    </location>
</feature>
<feature type="transmembrane region" description="Helical" evidence="2">
    <location>
        <begin position="891"/>
        <end position="918"/>
    </location>
</feature>
<keyword evidence="2" id="KW-0812">Transmembrane</keyword>
<keyword evidence="2" id="KW-1133">Transmembrane helix</keyword>
<evidence type="ECO:0000313" key="3">
    <source>
        <dbReference type="EMBL" id="CAE0640003.1"/>
    </source>
</evidence>
<gene>
    <name evidence="3" type="ORF">HAKA00212_LOCUS18820</name>
</gene>
<sequence>MLESMAYGVVTGQDSIQVDSDSLILCSGAFDFTVEGDASTLTIESTSGSEGTAVAFTSSFEGLDDVSLSLAEFKSYSSSFYNGSGNFTSPVIRIALSGSDTDSNTRRRRLSSDAGLYITLTLYNTAPVNYSSSVIPTCAVYIDSTFQSDVCTVVNYTANHTMCNCTVGYLENGRRLTDFQGESLDVASTTTAIFNEIGSNFENAEALFSDPTVFLENWSVFAIVGGTLLGIPLVAAVAHFLDVYIREKIKKRQESSIYKQTQRQATSLFKAKNDQEDEGKVDELEQEYTKVIIGSANEASYVFFEKLLEGCDLLNLLTGGKSSYERAKFVLGYMTAMFTFLFWAATISPVIAADDFTSNSSSTSSSSSSDPLEGIVTDLYIAMYSSFLSTPVSVALCWLFERSIDLEMPEMEQEMEPLPAPKRRASAVVMKKKDSMRQMAMYLSQRRQHSASPAPTASSPQGLAETANSKKQSATTFYPLRTKGGGINMKESTDNKLQWGVEDSNRKSLHDFPDPVVMGGDECKDEAVNWNSGQKEAAASETDRKMERYTLKPKTSVGKMVMWAQASFKGMDDQNEKAISEKLKILIDLYETEHEKLGERRHVVTNFFFRKFLGRSGKDDLALLRMRRNALVILELSRRLGELQEGGDLITAEAVLLRVARAETTNPFAKRAAAWFHHAKAEVITPDRPKRRATPNRNRISTNKTTEQRKWAKHDDVHLARELQRLRQVHAENKHNESTPSMFSEATLESELTDLDVFLSSNRFSGPPIHSSIASFFGLDFSKPNDTELFPAIRPGHYEMRPQTCAEVTAMGNNAQDTASCSPSASIGSLLDELEFAKEEVEKNSLTAKQVKRRRIIGWNFFLVYNAVCAFYICLFGISYPDYVESWLVSFYVGICQDTLFCLPAKLALFFYILPMLCPKRLSLKKVKVLPEYSISVQLSREFPQFMASKLILASKRSIHEADYIVDHEHFHNIFHGREETYTYRFLDIPVTLFKASLFLVIFWPLGVQEFLVDNAIPAILVYLIIGVYQVYNMSWWGKLVVYGGTVMIFLVAIYVYYVVLKNELPAVMKPFCFSLKRSNKQTFGGNNKHVK</sequence>
<feature type="transmembrane region" description="Helical" evidence="2">
    <location>
        <begin position="330"/>
        <end position="352"/>
    </location>
</feature>
<feature type="transmembrane region" description="Helical" evidence="2">
    <location>
        <begin position="218"/>
        <end position="245"/>
    </location>
</feature>
<feature type="region of interest" description="Disordered" evidence="1">
    <location>
        <begin position="689"/>
        <end position="714"/>
    </location>
</feature>
<feature type="compositionally biased region" description="Low complexity" evidence="1">
    <location>
        <begin position="450"/>
        <end position="460"/>
    </location>
</feature>
<feature type="transmembrane region" description="Helical" evidence="2">
    <location>
        <begin position="856"/>
        <end position="879"/>
    </location>
</feature>
<evidence type="ECO:0000256" key="2">
    <source>
        <dbReference type="SAM" id="Phobius"/>
    </source>
</evidence>
<keyword evidence="2" id="KW-0472">Membrane</keyword>
<feature type="compositionally biased region" description="Polar residues" evidence="1">
    <location>
        <begin position="695"/>
        <end position="705"/>
    </location>
</feature>
<reference evidence="3" key="1">
    <citation type="submission" date="2021-01" db="EMBL/GenBank/DDBJ databases">
        <authorList>
            <person name="Corre E."/>
            <person name="Pelletier E."/>
            <person name="Niang G."/>
            <person name="Scheremetjew M."/>
            <person name="Finn R."/>
            <person name="Kale V."/>
            <person name="Holt S."/>
            <person name="Cochrane G."/>
            <person name="Meng A."/>
            <person name="Brown T."/>
            <person name="Cohen L."/>
        </authorList>
    </citation>
    <scope>NUCLEOTIDE SEQUENCE</scope>
    <source>
        <strain evidence="3">CCMP3107</strain>
    </source>
</reference>
<dbReference type="AlphaFoldDB" id="A0A7S3Y3H3"/>
<protein>
    <submittedName>
        <fullName evidence="3">Uncharacterized protein</fullName>
    </submittedName>
</protein>
<dbReference type="EMBL" id="HBIU01041436">
    <property type="protein sequence ID" value="CAE0640003.1"/>
    <property type="molecule type" value="Transcribed_RNA"/>
</dbReference>
<organism evidence="3">
    <name type="scientific">Heterosigma akashiwo</name>
    <name type="common">Chromophytic alga</name>
    <name type="synonym">Heterosigma carterae</name>
    <dbReference type="NCBI Taxonomy" id="2829"/>
    <lineage>
        <taxon>Eukaryota</taxon>
        <taxon>Sar</taxon>
        <taxon>Stramenopiles</taxon>
        <taxon>Ochrophyta</taxon>
        <taxon>Raphidophyceae</taxon>
        <taxon>Chattonellales</taxon>
        <taxon>Chattonellaceae</taxon>
        <taxon>Heterosigma</taxon>
    </lineage>
</organism>
<feature type="region of interest" description="Disordered" evidence="1">
    <location>
        <begin position="446"/>
        <end position="472"/>
    </location>
</feature>
<accession>A0A7S3Y3H3</accession>
<feature type="transmembrane region" description="Helical" evidence="2">
    <location>
        <begin position="379"/>
        <end position="400"/>
    </location>
</feature>
<proteinExistence type="predicted"/>
<evidence type="ECO:0000256" key="1">
    <source>
        <dbReference type="SAM" id="MobiDB-lite"/>
    </source>
</evidence>